<dbReference type="AlphaFoldDB" id="A0AB38EA50"/>
<organism evidence="1 2">
    <name type="scientific">Pseudomonas syringae pv. persicae</name>
    <dbReference type="NCBI Taxonomy" id="237306"/>
    <lineage>
        <taxon>Bacteria</taxon>
        <taxon>Pseudomonadati</taxon>
        <taxon>Pseudomonadota</taxon>
        <taxon>Gammaproteobacteria</taxon>
        <taxon>Pseudomonadales</taxon>
        <taxon>Pseudomonadaceae</taxon>
        <taxon>Pseudomonas</taxon>
    </lineage>
</organism>
<protein>
    <submittedName>
        <fullName evidence="1">Uncharacterized protein</fullName>
    </submittedName>
</protein>
<proteinExistence type="predicted"/>
<name>A0AB38EA50_9PSED</name>
<dbReference type="EMBL" id="ODAM01000035">
    <property type="protein sequence ID" value="SOQ07202.1"/>
    <property type="molecule type" value="Genomic_DNA"/>
</dbReference>
<reference evidence="1 2" key="1">
    <citation type="submission" date="2017-11" db="EMBL/GenBank/DDBJ databases">
        <authorList>
            <person name="Blom J."/>
        </authorList>
    </citation>
    <scope>NUCLEOTIDE SEQUENCE [LARGE SCALE GENOMIC DNA]</scope>
    <source>
        <strain evidence="1">NCPPB 2254</strain>
    </source>
</reference>
<gene>
    <name evidence="1" type="ORF">NCPPB2254_01176</name>
</gene>
<evidence type="ECO:0000313" key="1">
    <source>
        <dbReference type="EMBL" id="SOQ07202.1"/>
    </source>
</evidence>
<evidence type="ECO:0000313" key="2">
    <source>
        <dbReference type="Proteomes" id="UP000237580"/>
    </source>
</evidence>
<sequence>MDSISESALSWLTLARKLLLVVWLLRCSLVRSTVFFIPDRIPFAYPLSLND</sequence>
<dbReference type="Proteomes" id="UP000237580">
    <property type="component" value="Unassembled WGS sequence"/>
</dbReference>
<accession>A0AB38EA50</accession>
<comment type="caution">
    <text evidence="1">The sequence shown here is derived from an EMBL/GenBank/DDBJ whole genome shotgun (WGS) entry which is preliminary data.</text>
</comment>